<accession>A0AAN8G729</accession>
<proteinExistence type="predicted"/>
<dbReference type="AlphaFoldDB" id="A0AAN8G729"/>
<dbReference type="EMBL" id="WIXE01002215">
    <property type="protein sequence ID" value="KAK5985015.1"/>
    <property type="molecule type" value="Genomic_DNA"/>
</dbReference>
<protein>
    <submittedName>
        <fullName evidence="1">Uncharacterized protein</fullName>
    </submittedName>
</protein>
<reference evidence="1 2" key="1">
    <citation type="submission" date="2019-10" db="EMBL/GenBank/DDBJ databases">
        <title>Assembly and Annotation for the nematode Trichostrongylus colubriformis.</title>
        <authorList>
            <person name="Martin J."/>
        </authorList>
    </citation>
    <scope>NUCLEOTIDE SEQUENCE [LARGE SCALE GENOMIC DNA]</scope>
    <source>
        <strain evidence="1">G859</strain>
        <tissue evidence="1">Whole worm</tissue>
    </source>
</reference>
<sequence>MEHSLQSDPSHIKPLQNYLIELTSVIEKAKSTVSNDHISIAMGILFKHSATLLDIQNGTDTAISVMLHSLAYQHLSSVSPKNAEVSAWIALHLLETAAAITNTELPQKEVAISLNRDDLAEYCVDCLISAEGGIQRLHAGVYREGIRNFPIILPNITAKHIEPLLNRLIPFLHRPEVLRMIVWMIGHNNVFRKMTIFDNVLSKSSIGRNVDFVGSNLTSTDVKVCFCFRAITFHM</sequence>
<name>A0AAN8G729_TRICO</name>
<evidence type="ECO:0000313" key="1">
    <source>
        <dbReference type="EMBL" id="KAK5985015.1"/>
    </source>
</evidence>
<gene>
    <name evidence="1" type="ORF">GCK32_003620</name>
</gene>
<keyword evidence="2" id="KW-1185">Reference proteome</keyword>
<organism evidence="1 2">
    <name type="scientific">Trichostrongylus colubriformis</name>
    <name type="common">Black scour worm</name>
    <dbReference type="NCBI Taxonomy" id="6319"/>
    <lineage>
        <taxon>Eukaryota</taxon>
        <taxon>Metazoa</taxon>
        <taxon>Ecdysozoa</taxon>
        <taxon>Nematoda</taxon>
        <taxon>Chromadorea</taxon>
        <taxon>Rhabditida</taxon>
        <taxon>Rhabditina</taxon>
        <taxon>Rhabditomorpha</taxon>
        <taxon>Strongyloidea</taxon>
        <taxon>Trichostrongylidae</taxon>
        <taxon>Trichostrongylus</taxon>
    </lineage>
</organism>
<evidence type="ECO:0000313" key="2">
    <source>
        <dbReference type="Proteomes" id="UP001331761"/>
    </source>
</evidence>
<comment type="caution">
    <text evidence="1">The sequence shown here is derived from an EMBL/GenBank/DDBJ whole genome shotgun (WGS) entry which is preliminary data.</text>
</comment>
<dbReference type="Proteomes" id="UP001331761">
    <property type="component" value="Unassembled WGS sequence"/>
</dbReference>